<reference evidence="2 3" key="1">
    <citation type="journal article" date="2012" name="Science">
        <title>The Paleozoic origin of enzymatic lignin decomposition reconstructed from 31 fungal genomes.</title>
        <authorList>
            <person name="Floudas D."/>
            <person name="Binder M."/>
            <person name="Riley R."/>
            <person name="Barry K."/>
            <person name="Blanchette R.A."/>
            <person name="Henrissat B."/>
            <person name="Martinez A.T."/>
            <person name="Otillar R."/>
            <person name="Spatafora J.W."/>
            <person name="Yadav J.S."/>
            <person name="Aerts A."/>
            <person name="Benoit I."/>
            <person name="Boyd A."/>
            <person name="Carlson A."/>
            <person name="Copeland A."/>
            <person name="Coutinho P.M."/>
            <person name="de Vries R.P."/>
            <person name="Ferreira P."/>
            <person name="Findley K."/>
            <person name="Foster B."/>
            <person name="Gaskell J."/>
            <person name="Glotzer D."/>
            <person name="Gorecki P."/>
            <person name="Heitman J."/>
            <person name="Hesse C."/>
            <person name="Hori C."/>
            <person name="Igarashi K."/>
            <person name="Jurgens J.A."/>
            <person name="Kallen N."/>
            <person name="Kersten P."/>
            <person name="Kohler A."/>
            <person name="Kuees U."/>
            <person name="Kumar T.K.A."/>
            <person name="Kuo A."/>
            <person name="LaButti K."/>
            <person name="Larrondo L.F."/>
            <person name="Lindquist E."/>
            <person name="Ling A."/>
            <person name="Lombard V."/>
            <person name="Lucas S."/>
            <person name="Lundell T."/>
            <person name="Martin R."/>
            <person name="McLaughlin D.J."/>
            <person name="Morgenstern I."/>
            <person name="Morin E."/>
            <person name="Murat C."/>
            <person name="Nagy L.G."/>
            <person name="Nolan M."/>
            <person name="Ohm R.A."/>
            <person name="Patyshakuliyeva A."/>
            <person name="Rokas A."/>
            <person name="Ruiz-Duenas F.J."/>
            <person name="Sabat G."/>
            <person name="Salamov A."/>
            <person name="Samejima M."/>
            <person name="Schmutz J."/>
            <person name="Slot J.C."/>
            <person name="St John F."/>
            <person name="Stenlid J."/>
            <person name="Sun H."/>
            <person name="Sun S."/>
            <person name="Syed K."/>
            <person name="Tsang A."/>
            <person name="Wiebenga A."/>
            <person name="Young D."/>
            <person name="Pisabarro A."/>
            <person name="Eastwood D.C."/>
            <person name="Martin F."/>
            <person name="Cullen D."/>
            <person name="Grigoriev I.V."/>
            <person name="Hibbett D.S."/>
        </authorList>
    </citation>
    <scope>NUCLEOTIDE SEQUENCE</scope>
    <source>
        <strain evidence="3">FP-58527</strain>
    </source>
</reference>
<evidence type="ECO:0000256" key="1">
    <source>
        <dbReference type="SAM" id="SignalP"/>
    </source>
</evidence>
<accession>S8FX30</accession>
<name>S8FX30_FOMSC</name>
<dbReference type="InParanoid" id="S8FX30"/>
<keyword evidence="3" id="KW-1185">Reference proteome</keyword>
<dbReference type="SUPFAM" id="SSF49870">
    <property type="entry name" value="Osmotin, thaumatin-like protein"/>
    <property type="match status" value="1"/>
</dbReference>
<evidence type="ECO:0000313" key="2">
    <source>
        <dbReference type="EMBL" id="EPT05666.1"/>
    </source>
</evidence>
<feature type="chain" id="PRO_5004564074" description="Glycopeptide" evidence="1">
    <location>
        <begin position="22"/>
        <end position="156"/>
    </location>
</feature>
<dbReference type="InterPro" id="IPR001938">
    <property type="entry name" value="Thaumatin"/>
</dbReference>
<dbReference type="AlphaFoldDB" id="S8FX30"/>
<evidence type="ECO:0000313" key="3">
    <source>
        <dbReference type="Proteomes" id="UP000015241"/>
    </source>
</evidence>
<proteinExistence type="predicted"/>
<dbReference type="EMBL" id="KE504123">
    <property type="protein sequence ID" value="EPT05666.1"/>
    <property type="molecule type" value="Genomic_DNA"/>
</dbReference>
<gene>
    <name evidence="2" type="ORF">FOMPIDRAFT_1027255</name>
</gene>
<dbReference type="STRING" id="743788.S8FX30"/>
<dbReference type="InterPro" id="IPR037176">
    <property type="entry name" value="Osmotin/thaumatin-like_sf"/>
</dbReference>
<sequence>MFFKLALTFLLAAVATLQVNAEQHTVSFTNKCGHGTPTLKGQNGQTLSTGGAWTSSGEALGLIAYLPLVGGCGTNGEGCTLVEATLKNGGSAADISLISPHEFSVTSGFGFYGGCDGAGTDCTSSSCPKAYRQPDDNFAIVGCSASNVNLAITFCD</sequence>
<protein>
    <recommendedName>
        <fullName evidence="4">Glycopeptide</fullName>
    </recommendedName>
</protein>
<dbReference type="eggNOG" id="ENOG502SPZC">
    <property type="taxonomic scope" value="Eukaryota"/>
</dbReference>
<dbReference type="Proteomes" id="UP000015241">
    <property type="component" value="Unassembled WGS sequence"/>
</dbReference>
<organism evidence="2 3">
    <name type="scientific">Fomitopsis schrenkii</name>
    <name type="common">Brown rot fungus</name>
    <dbReference type="NCBI Taxonomy" id="2126942"/>
    <lineage>
        <taxon>Eukaryota</taxon>
        <taxon>Fungi</taxon>
        <taxon>Dikarya</taxon>
        <taxon>Basidiomycota</taxon>
        <taxon>Agaricomycotina</taxon>
        <taxon>Agaricomycetes</taxon>
        <taxon>Polyporales</taxon>
        <taxon>Fomitopsis</taxon>
    </lineage>
</organism>
<dbReference type="HOGENOM" id="CLU_118873_0_0_1"/>
<feature type="signal peptide" evidence="1">
    <location>
        <begin position="1"/>
        <end position="21"/>
    </location>
</feature>
<keyword evidence="1" id="KW-0732">Signal</keyword>
<dbReference type="SMART" id="SM00205">
    <property type="entry name" value="THN"/>
    <property type="match status" value="1"/>
</dbReference>
<evidence type="ECO:0008006" key="4">
    <source>
        <dbReference type="Google" id="ProtNLM"/>
    </source>
</evidence>
<dbReference type="OrthoDB" id="3342934at2759"/>